<feature type="coiled-coil region" evidence="1">
    <location>
        <begin position="328"/>
        <end position="355"/>
    </location>
</feature>
<evidence type="ECO:0000313" key="3">
    <source>
        <dbReference type="Proteomes" id="UP000636479"/>
    </source>
</evidence>
<accession>A0A8H6W2H9</accession>
<protein>
    <submittedName>
        <fullName evidence="2">Uncharacterized protein</fullName>
    </submittedName>
</protein>
<dbReference type="Proteomes" id="UP000636479">
    <property type="component" value="Unassembled WGS sequence"/>
</dbReference>
<gene>
    <name evidence="2" type="ORF">MIND_00877200</name>
</gene>
<organism evidence="2 3">
    <name type="scientific">Mycena indigotica</name>
    <dbReference type="NCBI Taxonomy" id="2126181"/>
    <lineage>
        <taxon>Eukaryota</taxon>
        <taxon>Fungi</taxon>
        <taxon>Dikarya</taxon>
        <taxon>Basidiomycota</taxon>
        <taxon>Agaricomycotina</taxon>
        <taxon>Agaricomycetes</taxon>
        <taxon>Agaricomycetidae</taxon>
        <taxon>Agaricales</taxon>
        <taxon>Marasmiineae</taxon>
        <taxon>Mycenaceae</taxon>
        <taxon>Mycena</taxon>
    </lineage>
</organism>
<reference evidence="2" key="1">
    <citation type="submission" date="2020-05" db="EMBL/GenBank/DDBJ databases">
        <title>Mycena genomes resolve the evolution of fungal bioluminescence.</title>
        <authorList>
            <person name="Tsai I.J."/>
        </authorList>
    </citation>
    <scope>NUCLEOTIDE SEQUENCE</scope>
    <source>
        <strain evidence="2">171206Taipei</strain>
    </source>
</reference>
<proteinExistence type="predicted"/>
<dbReference type="RefSeq" id="XP_037218671.1">
    <property type="nucleotide sequence ID" value="XM_037365429.1"/>
</dbReference>
<keyword evidence="3" id="KW-1185">Reference proteome</keyword>
<dbReference type="GeneID" id="59347945"/>
<comment type="caution">
    <text evidence="2">The sequence shown here is derived from an EMBL/GenBank/DDBJ whole genome shotgun (WGS) entry which is preliminary data.</text>
</comment>
<dbReference type="EMBL" id="JACAZF010000007">
    <property type="protein sequence ID" value="KAF7299283.1"/>
    <property type="molecule type" value="Genomic_DNA"/>
</dbReference>
<keyword evidence="1" id="KW-0175">Coiled coil</keyword>
<evidence type="ECO:0000256" key="1">
    <source>
        <dbReference type="SAM" id="Coils"/>
    </source>
</evidence>
<name>A0A8H6W2H9_9AGAR</name>
<dbReference type="OrthoDB" id="2393824at2759"/>
<dbReference type="AlphaFoldDB" id="A0A8H6W2H9"/>
<sequence>MSLTTHNDYSARISDAELSLKGIPVITVDGAAEILSLLLRIRFWKANRLPNDDITAVACCRELLQRRPTLHLLLRTAHMQEAPDYSPILDSPAFPALVSTKSREILQPIGEKMEKHAANESFLPLWAPEKQLGPTYEDTDTLAHLASLGLRKSGVLSLDLQIILHDLGGFERHPVLANRVSRLFTPKNKFLVNASGTGKTRLCYEGLCTNWGLYFTFYVDSSRLGSFDMEFILDSVKADGDFARVLGLKDPDQAQLIAKNRNLVFRWFGAVLLSRLLAFQLFLDARTHRDDSTLNTIYKMRWLEMQLAPRTFSRGGSDDRFMKLAMTLGEEQNDVLNLQANIDDALRKIRNAIGRDSPLFIVIDEAQVGVELKRTSFGDGNSLLREIIGAWQTLTRGSCTFICAGIRIPSSMFSDKPGGDFEWTSDTGEFDDPDAHERYVTKFLPPKFRDTPSGRFLLARFWRWCRGRHRFTDQFISILLTSGLLFPHTSLSQYIREGTGVEAFDAVRICYEEVYPTPDSVFGFGKPSFEELSPHDQDLVLNA</sequence>
<evidence type="ECO:0000313" key="2">
    <source>
        <dbReference type="EMBL" id="KAF7299283.1"/>
    </source>
</evidence>